<evidence type="ECO:0000313" key="1">
    <source>
        <dbReference type="EMBL" id="TYG64087.1"/>
    </source>
</evidence>
<proteinExistence type="predicted"/>
<evidence type="ECO:0000313" key="2">
    <source>
        <dbReference type="Proteomes" id="UP000323506"/>
    </source>
</evidence>
<organism evidence="1 2">
    <name type="scientific">Gossypium darwinii</name>
    <name type="common">Darwin's cotton</name>
    <name type="synonym">Gossypium barbadense var. darwinii</name>
    <dbReference type="NCBI Taxonomy" id="34276"/>
    <lineage>
        <taxon>Eukaryota</taxon>
        <taxon>Viridiplantae</taxon>
        <taxon>Streptophyta</taxon>
        <taxon>Embryophyta</taxon>
        <taxon>Tracheophyta</taxon>
        <taxon>Spermatophyta</taxon>
        <taxon>Magnoliopsida</taxon>
        <taxon>eudicotyledons</taxon>
        <taxon>Gunneridae</taxon>
        <taxon>Pentapetalae</taxon>
        <taxon>rosids</taxon>
        <taxon>malvids</taxon>
        <taxon>Malvales</taxon>
        <taxon>Malvaceae</taxon>
        <taxon>Malvoideae</taxon>
        <taxon>Gossypium</taxon>
    </lineage>
</organism>
<protein>
    <submittedName>
        <fullName evidence="1">Uncharacterized protein</fullName>
    </submittedName>
</protein>
<reference evidence="1 2" key="1">
    <citation type="submission" date="2019-06" db="EMBL/GenBank/DDBJ databases">
        <title>WGS assembly of Gossypium darwinii.</title>
        <authorList>
            <person name="Chen Z.J."/>
            <person name="Sreedasyam A."/>
            <person name="Ando A."/>
            <person name="Song Q."/>
            <person name="De L."/>
            <person name="Hulse-Kemp A."/>
            <person name="Ding M."/>
            <person name="Ye W."/>
            <person name="Kirkbride R."/>
            <person name="Jenkins J."/>
            <person name="Plott C."/>
            <person name="Lovell J."/>
            <person name="Lin Y.-M."/>
            <person name="Vaughn R."/>
            <person name="Liu B."/>
            <person name="Li W."/>
            <person name="Simpson S."/>
            <person name="Scheffler B."/>
            <person name="Saski C."/>
            <person name="Grover C."/>
            <person name="Hu G."/>
            <person name="Conover J."/>
            <person name="Carlson J."/>
            <person name="Shu S."/>
            <person name="Boston L."/>
            <person name="Williams M."/>
            <person name="Peterson D."/>
            <person name="Mcgee K."/>
            <person name="Jones D."/>
            <person name="Wendel J."/>
            <person name="Stelly D."/>
            <person name="Grimwood J."/>
            <person name="Schmutz J."/>
        </authorList>
    </citation>
    <scope>NUCLEOTIDE SEQUENCE [LARGE SCALE GENOMIC DNA]</scope>
    <source>
        <strain evidence="1">1808015.09</strain>
    </source>
</reference>
<gene>
    <name evidence="1" type="ORF">ES288_D06G081100v1</name>
</gene>
<dbReference type="EMBL" id="CM017706">
    <property type="protein sequence ID" value="TYG64087.1"/>
    <property type="molecule type" value="Genomic_DNA"/>
</dbReference>
<sequence>MGSVEFARAVTKDIRVIVDSDSVTVVHSLKKRFLRLSLLLHPVPCALL</sequence>
<accession>A0A5D2C3B3</accession>
<keyword evidence="2" id="KW-1185">Reference proteome</keyword>
<dbReference type="AlphaFoldDB" id="A0A5D2C3B3"/>
<dbReference type="Proteomes" id="UP000323506">
    <property type="component" value="Chromosome D06"/>
</dbReference>
<name>A0A5D2C3B3_GOSDA</name>